<evidence type="ECO:0000256" key="1">
    <source>
        <dbReference type="SAM" id="MobiDB-lite"/>
    </source>
</evidence>
<dbReference type="EMBL" id="JH000347">
    <property type="protein sequence ID" value="EGV96780.1"/>
    <property type="molecule type" value="Genomic_DNA"/>
</dbReference>
<reference evidence="3" key="2">
    <citation type="submission" date="2011-08" db="EMBL/GenBank/DDBJ databases">
        <title>The genomic sequence of the Chinese hamster ovary CHO-K1 cell line.</title>
        <authorList>
            <person name="Xu X."/>
            <person name="Nagarajan H."/>
            <person name="Lewis N.E."/>
            <person name="Pan S."/>
            <person name="Cai Z."/>
            <person name="Liu X."/>
            <person name="Chen W."/>
            <person name="Xie M."/>
            <person name="Wang W."/>
            <person name="Hammond S."/>
            <person name="Andersen M.R."/>
            <person name="Neff N."/>
            <person name="Passarelli B."/>
            <person name="Koh W."/>
            <person name="Fan C.H."/>
            <person name="Wang J."/>
            <person name="Gui Y."/>
            <person name="Lee K.H."/>
            <person name="Betenbaugh M.J."/>
            <person name="Quake S.R."/>
            <person name="Famili I."/>
            <person name="Palsson B.O."/>
            <person name="Wang J."/>
        </authorList>
    </citation>
    <scope>NUCLEOTIDE SEQUENCE</scope>
</reference>
<proteinExistence type="predicted"/>
<sequence length="122" mass="13085">MSAFRLLQVPGDWDSLSLKSQRNSEVSSRMSFQAASSQLCRHSVLSTQSAPRGRCRPSGSAPRAHTPPQLEGAGCIDSELPVIHLQAFQVCHQAEDSTGILRLTALKVGDGGDRAKQLGQCL</sequence>
<protein>
    <submittedName>
        <fullName evidence="3">Uncharacterized protein</fullName>
    </submittedName>
</protein>
<gene>
    <name evidence="3" type="ORF">I79_009678</name>
    <name evidence="2" type="ORF">I79_025887</name>
</gene>
<feature type="region of interest" description="Disordered" evidence="1">
    <location>
        <begin position="43"/>
        <end position="71"/>
    </location>
</feature>
<name>G3HGF3_CRIGR</name>
<accession>G3HGF3</accession>
<dbReference type="Proteomes" id="UP000001075">
    <property type="component" value="Unassembled WGS sequence"/>
</dbReference>
<reference evidence="4" key="1">
    <citation type="journal article" date="2011" name="Nat. Biotechnol.">
        <title>The genomic sequence of the Chinese hamster ovary (CHO)-K1 cell line.</title>
        <authorList>
            <person name="Xu X."/>
            <person name="Nagarajan H."/>
            <person name="Lewis N.E."/>
            <person name="Pan S."/>
            <person name="Cai Z."/>
            <person name="Liu X."/>
            <person name="Chen W."/>
            <person name="Xie M."/>
            <person name="Wang W."/>
            <person name="Hammond S."/>
            <person name="Andersen M.R."/>
            <person name="Neff N."/>
            <person name="Passarelli B."/>
            <person name="Koh W."/>
            <person name="Fan H.C."/>
            <person name="Wang J."/>
            <person name="Gui Y."/>
            <person name="Lee K.H."/>
            <person name="Betenbaugh M.J."/>
            <person name="Quake S.R."/>
            <person name="Famili I."/>
            <person name="Palsson B.O."/>
            <person name="Wang J."/>
        </authorList>
    </citation>
    <scope>NUCLEOTIDE SEQUENCE [LARGE SCALE GENOMIC DNA]</scope>
    <source>
        <strain evidence="4">CHO K1 cell line</strain>
    </source>
</reference>
<evidence type="ECO:0000313" key="3">
    <source>
        <dbReference type="EMBL" id="EGV96780.1"/>
    </source>
</evidence>
<dbReference type="EMBL" id="JH011630">
    <property type="protein sequence ID" value="EGV91436.1"/>
    <property type="molecule type" value="Genomic_DNA"/>
</dbReference>
<organism evidence="3 4">
    <name type="scientific">Cricetulus griseus</name>
    <name type="common">Chinese hamster</name>
    <name type="synonym">Cricetulus barabensis griseus</name>
    <dbReference type="NCBI Taxonomy" id="10029"/>
    <lineage>
        <taxon>Eukaryota</taxon>
        <taxon>Metazoa</taxon>
        <taxon>Chordata</taxon>
        <taxon>Craniata</taxon>
        <taxon>Vertebrata</taxon>
        <taxon>Euteleostomi</taxon>
        <taxon>Mammalia</taxon>
        <taxon>Eutheria</taxon>
        <taxon>Euarchontoglires</taxon>
        <taxon>Glires</taxon>
        <taxon>Rodentia</taxon>
        <taxon>Myomorpha</taxon>
        <taxon>Muroidea</taxon>
        <taxon>Cricetidae</taxon>
        <taxon>Cricetinae</taxon>
        <taxon>Cricetulus</taxon>
    </lineage>
</organism>
<dbReference type="AlphaFoldDB" id="G3HGF3"/>
<evidence type="ECO:0000313" key="2">
    <source>
        <dbReference type="EMBL" id="EGV91436.1"/>
    </source>
</evidence>
<evidence type="ECO:0000313" key="4">
    <source>
        <dbReference type="Proteomes" id="UP000001075"/>
    </source>
</evidence>